<sequence length="64" mass="7706">MIDPELQRRDPEFKRKHDELLRRFKREANREELTLWILPLVVFVVIPLILSISLLTLINILVDK</sequence>
<protein>
    <submittedName>
        <fullName evidence="2">Uncharacterized protein</fullName>
    </submittedName>
</protein>
<organism evidence="2 3">
    <name type="scientific">Blastopirellula marina</name>
    <dbReference type="NCBI Taxonomy" id="124"/>
    <lineage>
        <taxon>Bacteria</taxon>
        <taxon>Pseudomonadati</taxon>
        <taxon>Planctomycetota</taxon>
        <taxon>Planctomycetia</taxon>
        <taxon>Pirellulales</taxon>
        <taxon>Pirellulaceae</taxon>
        <taxon>Blastopirellula</taxon>
    </lineage>
</organism>
<evidence type="ECO:0000313" key="2">
    <source>
        <dbReference type="EMBL" id="PQO28076.1"/>
    </source>
</evidence>
<evidence type="ECO:0000313" key="3">
    <source>
        <dbReference type="Proteomes" id="UP000240009"/>
    </source>
</evidence>
<keyword evidence="1" id="KW-0472">Membrane</keyword>
<proteinExistence type="predicted"/>
<accession>A0A2S8F7E7</accession>
<feature type="transmembrane region" description="Helical" evidence="1">
    <location>
        <begin position="33"/>
        <end position="62"/>
    </location>
</feature>
<reference evidence="2 3" key="1">
    <citation type="submission" date="2018-02" db="EMBL/GenBank/DDBJ databases">
        <title>Comparative genomes isolates from brazilian mangrove.</title>
        <authorList>
            <person name="Araujo J.E."/>
            <person name="Taketani R.G."/>
            <person name="Silva M.C.P."/>
            <person name="Loureco M.V."/>
            <person name="Andreote F.D."/>
        </authorList>
    </citation>
    <scope>NUCLEOTIDE SEQUENCE [LARGE SCALE GENOMIC DNA]</scope>
    <source>
        <strain evidence="2 3">HEX-2 MGV</strain>
    </source>
</reference>
<keyword evidence="1" id="KW-0812">Transmembrane</keyword>
<dbReference type="Proteomes" id="UP000240009">
    <property type="component" value="Unassembled WGS sequence"/>
</dbReference>
<comment type="caution">
    <text evidence="2">The sequence shown here is derived from an EMBL/GenBank/DDBJ whole genome shotgun (WGS) entry which is preliminary data.</text>
</comment>
<keyword evidence="1" id="KW-1133">Transmembrane helix</keyword>
<dbReference type="EMBL" id="PUIA01000051">
    <property type="protein sequence ID" value="PQO28076.1"/>
    <property type="molecule type" value="Genomic_DNA"/>
</dbReference>
<name>A0A2S8F7E7_9BACT</name>
<gene>
    <name evidence="2" type="ORF">C5Y96_17035</name>
</gene>
<dbReference type="AlphaFoldDB" id="A0A2S8F7E7"/>
<evidence type="ECO:0000256" key="1">
    <source>
        <dbReference type="SAM" id="Phobius"/>
    </source>
</evidence>